<dbReference type="GeneID" id="49381991"/>
<dbReference type="GO" id="GO:0005975">
    <property type="term" value="P:carbohydrate metabolic process"/>
    <property type="evidence" value="ECO:0007669"/>
    <property type="project" value="InterPro"/>
</dbReference>
<keyword evidence="5" id="KW-1185">Reference proteome</keyword>
<organism evidence="4 5">
    <name type="scientific">Streptomyces lavendulae subsp. lavendulae</name>
    <dbReference type="NCBI Taxonomy" id="58340"/>
    <lineage>
        <taxon>Bacteria</taxon>
        <taxon>Bacillati</taxon>
        <taxon>Actinomycetota</taxon>
        <taxon>Actinomycetes</taxon>
        <taxon>Kitasatosporales</taxon>
        <taxon>Streptomycetaceae</taxon>
        <taxon>Streptomyces</taxon>
    </lineage>
</organism>
<dbReference type="Gene3D" id="3.20.20.370">
    <property type="entry name" value="Glycoside hydrolase/deacetylase"/>
    <property type="match status" value="1"/>
</dbReference>
<dbReference type="PROSITE" id="PS51318">
    <property type="entry name" value="TAT"/>
    <property type="match status" value="1"/>
</dbReference>
<dbReference type="GO" id="GO:0016810">
    <property type="term" value="F:hydrolase activity, acting on carbon-nitrogen (but not peptide) bonds"/>
    <property type="evidence" value="ECO:0007669"/>
    <property type="project" value="InterPro"/>
</dbReference>
<dbReference type="InterPro" id="IPR050248">
    <property type="entry name" value="Polysacc_deacetylase_ArnD"/>
</dbReference>
<evidence type="ECO:0000256" key="2">
    <source>
        <dbReference type="ARBA" id="ARBA00022801"/>
    </source>
</evidence>
<keyword evidence="1" id="KW-0479">Metal-binding</keyword>
<keyword evidence="2 4" id="KW-0378">Hydrolase</keyword>
<dbReference type="KEGG" id="slx:SLAV_04285"/>
<evidence type="ECO:0000256" key="3">
    <source>
        <dbReference type="SAM" id="MobiDB-lite"/>
    </source>
</evidence>
<feature type="compositionally biased region" description="Low complexity" evidence="3">
    <location>
        <begin position="54"/>
        <end position="64"/>
    </location>
</feature>
<dbReference type="Proteomes" id="UP000231791">
    <property type="component" value="Chromosome"/>
</dbReference>
<dbReference type="Pfam" id="PF01522">
    <property type="entry name" value="Polysacc_deac_1"/>
    <property type="match status" value="1"/>
</dbReference>
<dbReference type="InterPro" id="IPR006311">
    <property type="entry name" value="TAT_signal"/>
</dbReference>
<gene>
    <name evidence="4" type="primary">pdaA1</name>
    <name evidence="4" type="ORF">SLAV_04285</name>
</gene>
<name>A0A2K8PAV5_STRLA</name>
<dbReference type="PROSITE" id="PS51677">
    <property type="entry name" value="NODB"/>
    <property type="match status" value="1"/>
</dbReference>
<proteinExistence type="predicted"/>
<dbReference type="RefSeq" id="WP_234333573.1">
    <property type="nucleotide sequence ID" value="NZ_CP024985.1"/>
</dbReference>
<sequence length="290" mass="30298">MDRGKVDRAEVTDTGRRAALAVLGAAGTTTVLAATGAAPARGAGAPALAHGASTAAAAPDAAPPARRRAGPRPPAAWFGAELRRIPTTRKVVALTFNAAWDESGIDVVLAELRRRKLPATFFPTGAFARAHPAAVRAMAAAHGLGNHSYSHPYFDDLDTSERQDEVRRADAAIREASGAEPLPFFRFPYSATTDESVADVNDLGYAVVEFTTDTNGYLGPEGGMTVDRVVRRAVDALAPGAVLQMHVGSTGDGVVLDARALPRIIDAAQAAGYAITDLRDFLTDEGETPD</sequence>
<dbReference type="SUPFAM" id="SSF88713">
    <property type="entry name" value="Glycoside hydrolase/deacetylase"/>
    <property type="match status" value="1"/>
</dbReference>
<reference evidence="4 5" key="1">
    <citation type="submission" date="2017-11" db="EMBL/GenBank/DDBJ databases">
        <title>Complete genome sequence of Streptomyces lavendulae subsp. lavendulae CCM 3239 (formerly 'Streptomyces aureofaciens CCM 3239'), the producer of the angucycline-type antibiotic auricin.</title>
        <authorList>
            <person name="Busche T."/>
            <person name="Novakova R."/>
            <person name="Al'Dilaimi A."/>
            <person name="Homerova D."/>
            <person name="Feckova L."/>
            <person name="Rezuchova B."/>
            <person name="Mingyar E."/>
            <person name="Csolleiova D."/>
            <person name="Bekeova C."/>
            <person name="Winkler A."/>
            <person name="Sevcikova B."/>
            <person name="Kalinowski J."/>
            <person name="Kormanec J."/>
            <person name="Ruckert C."/>
        </authorList>
    </citation>
    <scope>NUCLEOTIDE SEQUENCE [LARGE SCALE GENOMIC DNA]</scope>
    <source>
        <strain evidence="4 5">CCM 3239</strain>
    </source>
</reference>
<accession>A0A2K8PAV5</accession>
<dbReference type="EC" id="3.5.1.-" evidence="4"/>
<evidence type="ECO:0000313" key="5">
    <source>
        <dbReference type="Proteomes" id="UP000231791"/>
    </source>
</evidence>
<dbReference type="PANTHER" id="PTHR10587">
    <property type="entry name" value="GLYCOSYL TRANSFERASE-RELATED"/>
    <property type="match status" value="1"/>
</dbReference>
<protein>
    <submittedName>
        <fullName evidence="4">Peptidoglycan-N-acetylmuramic acid deacetylase PdaA</fullName>
        <ecNumber evidence="4">3.5.1.-</ecNumber>
    </submittedName>
</protein>
<feature type="region of interest" description="Disordered" evidence="3">
    <location>
        <begin position="54"/>
        <end position="74"/>
    </location>
</feature>
<dbReference type="EMBL" id="CP024985">
    <property type="protein sequence ID" value="ATZ22765.1"/>
    <property type="molecule type" value="Genomic_DNA"/>
</dbReference>
<evidence type="ECO:0000313" key="4">
    <source>
        <dbReference type="EMBL" id="ATZ22765.1"/>
    </source>
</evidence>
<evidence type="ECO:0000256" key="1">
    <source>
        <dbReference type="ARBA" id="ARBA00022723"/>
    </source>
</evidence>
<dbReference type="InterPro" id="IPR002509">
    <property type="entry name" value="NODB_dom"/>
</dbReference>
<dbReference type="AlphaFoldDB" id="A0A2K8PAV5"/>
<dbReference type="PANTHER" id="PTHR10587:SF133">
    <property type="entry name" value="CHITIN DEACETYLASE 1-RELATED"/>
    <property type="match status" value="1"/>
</dbReference>
<dbReference type="InterPro" id="IPR011330">
    <property type="entry name" value="Glyco_hydro/deAcase_b/a-brl"/>
</dbReference>
<dbReference type="CDD" id="cd10917">
    <property type="entry name" value="CE4_NodB_like_6s_7s"/>
    <property type="match status" value="1"/>
</dbReference>
<dbReference type="GO" id="GO:0016020">
    <property type="term" value="C:membrane"/>
    <property type="evidence" value="ECO:0007669"/>
    <property type="project" value="TreeGrafter"/>
</dbReference>
<dbReference type="GO" id="GO:0046872">
    <property type="term" value="F:metal ion binding"/>
    <property type="evidence" value="ECO:0007669"/>
    <property type="project" value="UniProtKB-KW"/>
</dbReference>